<sequence>MIRSPANKQDITYGSAPDLSEVKEDDSPDNINNIFRSNKRRRCECSGSEESTLDSFIKSLTIWKKDTDTMLSNIQESMNVIKKQNDELLTSNSEIEKSIEFLSIKYDEIHNQLMCFQTKTKENEERFLRMEEKTEELERNSRSSTLEIRNIPIPKNPSQADLVQIVTPIFKTICVEVTHSDIFDIRHFSSKSENKTVLVTLNSVILKNSIIRSYREYNKTNPTNRLNTSVIGSEVPHQQIFIAENLTPRARRLFHRAREFAKQENYKYCWTAHGKILLRKQDNDRFIVLSSESQFNELQSKN</sequence>
<reference evidence="3" key="1">
    <citation type="submission" date="2021-12" db="EMBL/GenBank/DDBJ databases">
        <authorList>
            <person name="King R."/>
        </authorList>
    </citation>
    <scope>NUCLEOTIDE SEQUENCE</scope>
</reference>
<name>A0ABN8ARY3_CHISP</name>
<organism evidence="3 4">
    <name type="scientific">Chilo suppressalis</name>
    <name type="common">Asiatic rice borer moth</name>
    <dbReference type="NCBI Taxonomy" id="168631"/>
    <lineage>
        <taxon>Eukaryota</taxon>
        <taxon>Metazoa</taxon>
        <taxon>Ecdysozoa</taxon>
        <taxon>Arthropoda</taxon>
        <taxon>Hexapoda</taxon>
        <taxon>Insecta</taxon>
        <taxon>Pterygota</taxon>
        <taxon>Neoptera</taxon>
        <taxon>Endopterygota</taxon>
        <taxon>Lepidoptera</taxon>
        <taxon>Glossata</taxon>
        <taxon>Ditrysia</taxon>
        <taxon>Pyraloidea</taxon>
        <taxon>Crambidae</taxon>
        <taxon>Crambinae</taxon>
        <taxon>Chilo</taxon>
    </lineage>
</organism>
<dbReference type="InterPro" id="IPR057251">
    <property type="entry name" value="FP_C"/>
</dbReference>
<dbReference type="Proteomes" id="UP001153292">
    <property type="component" value="Chromosome 11"/>
</dbReference>
<evidence type="ECO:0000259" key="2">
    <source>
        <dbReference type="Pfam" id="PF25298"/>
    </source>
</evidence>
<keyword evidence="4" id="KW-1185">Reference proteome</keyword>
<dbReference type="Pfam" id="PF25298">
    <property type="entry name" value="Baculo_FP_2nd"/>
    <property type="match status" value="1"/>
</dbReference>
<feature type="compositionally biased region" description="Polar residues" evidence="1">
    <location>
        <begin position="1"/>
        <end position="12"/>
    </location>
</feature>
<accession>A0ABN8ARY3</accession>
<proteinExistence type="predicted"/>
<feature type="domain" description="FP protein C-terminal" evidence="2">
    <location>
        <begin position="247"/>
        <end position="298"/>
    </location>
</feature>
<protein>
    <recommendedName>
        <fullName evidence="2">FP protein C-terminal domain-containing protein</fullName>
    </recommendedName>
</protein>
<evidence type="ECO:0000313" key="3">
    <source>
        <dbReference type="EMBL" id="CAH0398501.1"/>
    </source>
</evidence>
<feature type="region of interest" description="Disordered" evidence="1">
    <location>
        <begin position="1"/>
        <end position="33"/>
    </location>
</feature>
<dbReference type="EMBL" id="OU963904">
    <property type="protein sequence ID" value="CAH0398501.1"/>
    <property type="molecule type" value="Genomic_DNA"/>
</dbReference>
<evidence type="ECO:0000313" key="4">
    <source>
        <dbReference type="Proteomes" id="UP001153292"/>
    </source>
</evidence>
<gene>
    <name evidence="3" type="ORF">CHILSU_LOCUS1622</name>
</gene>
<evidence type="ECO:0000256" key="1">
    <source>
        <dbReference type="SAM" id="MobiDB-lite"/>
    </source>
</evidence>